<evidence type="ECO:0000313" key="2">
    <source>
        <dbReference type="EMBL" id="EFK57700.1"/>
    </source>
</evidence>
<dbReference type="AlphaFoldDB" id="D7VP53"/>
<comment type="caution">
    <text evidence="2">The sequence shown here is derived from an EMBL/GenBank/DDBJ whole genome shotgun (WGS) entry which is preliminary data.</text>
</comment>
<protein>
    <recommendedName>
        <fullName evidence="1">WIF domain-containing protein</fullName>
    </recommendedName>
</protein>
<feature type="domain" description="WIF" evidence="1">
    <location>
        <begin position="1"/>
        <end position="52"/>
    </location>
</feature>
<gene>
    <name evidence="2" type="ORF">HMPREF0766_12773</name>
</gene>
<sequence>MKICRPYYFDQRYSWRGRQLTLCLLFTDAIPEDLLYMLFAWKTQNDAMFVSY</sequence>
<reference evidence="2" key="1">
    <citation type="submission" date="2010-07" db="EMBL/GenBank/DDBJ databases">
        <authorList>
            <person name="Muzny D."/>
            <person name="Qin X."/>
            <person name="Buhay C."/>
            <person name="Dugan-Rocha S."/>
            <person name="Ding Y."/>
            <person name="Chen G."/>
            <person name="Hawes A."/>
            <person name="Holder M."/>
            <person name="Jhangiani S."/>
            <person name="Johnson A."/>
            <person name="Khan Z."/>
            <person name="Li Z."/>
            <person name="Liu W."/>
            <person name="Liu X."/>
            <person name="Perez L."/>
            <person name="Shen H."/>
            <person name="Wang Q."/>
            <person name="Watt J."/>
            <person name="Xi L."/>
            <person name="Xin Y."/>
            <person name="Zhou J."/>
            <person name="Deng J."/>
            <person name="Jiang H."/>
            <person name="Liu Y."/>
            <person name="Qu J."/>
            <person name="Song X.-Z."/>
            <person name="Zhang L."/>
            <person name="Villasana D."/>
            <person name="Johnson A."/>
            <person name="Liu J."/>
            <person name="Liyanage D."/>
            <person name="Lorensuhewa L."/>
            <person name="Robinson T."/>
            <person name="Song A."/>
            <person name="Song B.-B."/>
            <person name="Dinh H."/>
            <person name="Thornton R."/>
            <person name="Coyle M."/>
            <person name="Francisco L."/>
            <person name="Jackson L."/>
            <person name="Javaid M."/>
            <person name="Korchina V."/>
            <person name="Kovar C."/>
            <person name="Mata R."/>
            <person name="Mathew T."/>
            <person name="Ngo R."/>
            <person name="Nguyen L."/>
            <person name="Nguyen N."/>
            <person name="Okwuonu G."/>
            <person name="Ongeri F."/>
            <person name="Pham C."/>
            <person name="Simmons D."/>
            <person name="Wilczek-Boney K."/>
            <person name="Hale W."/>
            <person name="Jakkamsetti A."/>
            <person name="Pham P."/>
            <person name="Ruth R."/>
            <person name="San Lucas F."/>
            <person name="Warren J."/>
            <person name="Zhang J."/>
            <person name="Zhao Z."/>
            <person name="Zhou C."/>
            <person name="Zhu D."/>
            <person name="Lee S."/>
            <person name="Bess C."/>
            <person name="Blankenburg K."/>
            <person name="Forbes L."/>
            <person name="Fu Q."/>
            <person name="Gubbala S."/>
            <person name="Hirani K."/>
            <person name="Jayaseelan J.C."/>
            <person name="Lara F."/>
            <person name="Munidasa M."/>
            <person name="Palculict T."/>
            <person name="Patil S."/>
            <person name="Pu L.-L."/>
            <person name="Saada N."/>
            <person name="Tang L."/>
            <person name="Weissenberger G."/>
            <person name="Zhu Y."/>
            <person name="Hemphill L."/>
            <person name="Shang Y."/>
            <person name="Youmans B."/>
            <person name="Ayvaz T."/>
            <person name="Ross M."/>
            <person name="Santibanez J."/>
            <person name="Aqrawi P."/>
            <person name="Gross S."/>
            <person name="Joshi V."/>
            <person name="Fowler G."/>
            <person name="Nazareth L."/>
            <person name="Reid J."/>
            <person name="Worley K."/>
            <person name="Petrosino J."/>
            <person name="Highlander S."/>
            <person name="Gibbs R."/>
        </authorList>
    </citation>
    <scope>NUCLEOTIDE SEQUENCE [LARGE SCALE GENOMIC DNA]</scope>
    <source>
        <strain evidence="2">ATCC 33861</strain>
    </source>
</reference>
<name>D7VP53_SPHSI</name>
<dbReference type="STRING" id="525373.HMPREF0766_12773"/>
<dbReference type="Proteomes" id="UP000006258">
    <property type="component" value="Unassembled WGS sequence"/>
</dbReference>
<dbReference type="EMBL" id="ACHA02000011">
    <property type="protein sequence ID" value="EFK57700.1"/>
    <property type="molecule type" value="Genomic_DNA"/>
</dbReference>
<keyword evidence="3" id="KW-1185">Reference proteome</keyword>
<evidence type="ECO:0000313" key="3">
    <source>
        <dbReference type="Proteomes" id="UP000006258"/>
    </source>
</evidence>
<dbReference type="PROSITE" id="PS50814">
    <property type="entry name" value="WIF"/>
    <property type="match status" value="1"/>
</dbReference>
<dbReference type="InterPro" id="IPR003306">
    <property type="entry name" value="WIF"/>
</dbReference>
<dbReference type="HOGENOM" id="CLU_3084852_0_0_10"/>
<proteinExistence type="predicted"/>
<evidence type="ECO:0000259" key="1">
    <source>
        <dbReference type="PROSITE" id="PS50814"/>
    </source>
</evidence>
<organism evidence="2 3">
    <name type="scientific">Sphingobacterium spiritivorum ATCC 33861</name>
    <dbReference type="NCBI Taxonomy" id="525373"/>
    <lineage>
        <taxon>Bacteria</taxon>
        <taxon>Pseudomonadati</taxon>
        <taxon>Bacteroidota</taxon>
        <taxon>Sphingobacteriia</taxon>
        <taxon>Sphingobacteriales</taxon>
        <taxon>Sphingobacteriaceae</taxon>
        <taxon>Sphingobacterium</taxon>
    </lineage>
</organism>
<accession>D7VP53</accession>